<dbReference type="AlphaFoldDB" id="A0A3M7SK50"/>
<dbReference type="Proteomes" id="UP000276133">
    <property type="component" value="Unassembled WGS sequence"/>
</dbReference>
<comment type="caution">
    <text evidence="1">The sequence shown here is derived from an EMBL/GenBank/DDBJ whole genome shotgun (WGS) entry which is preliminary data.</text>
</comment>
<organism evidence="1 2">
    <name type="scientific">Brachionus plicatilis</name>
    <name type="common">Marine rotifer</name>
    <name type="synonym">Brachionus muelleri</name>
    <dbReference type="NCBI Taxonomy" id="10195"/>
    <lineage>
        <taxon>Eukaryota</taxon>
        <taxon>Metazoa</taxon>
        <taxon>Spiralia</taxon>
        <taxon>Gnathifera</taxon>
        <taxon>Rotifera</taxon>
        <taxon>Eurotatoria</taxon>
        <taxon>Monogononta</taxon>
        <taxon>Pseudotrocha</taxon>
        <taxon>Ploima</taxon>
        <taxon>Brachionidae</taxon>
        <taxon>Brachionus</taxon>
    </lineage>
</organism>
<evidence type="ECO:0000313" key="2">
    <source>
        <dbReference type="Proteomes" id="UP000276133"/>
    </source>
</evidence>
<evidence type="ECO:0000313" key="1">
    <source>
        <dbReference type="EMBL" id="RNA36163.1"/>
    </source>
</evidence>
<gene>
    <name evidence="1" type="ORF">BpHYR1_025724</name>
</gene>
<accession>A0A3M7SK50</accession>
<proteinExistence type="predicted"/>
<name>A0A3M7SK50_BRAPC</name>
<sequence>MVNAQDHNAALARIAFLENDIVELRGIIKELQAAKDATPATPNFQWSNLFQKNSAIDKTDPTMPIMLTMMQRKQLSKSEKKNCITVNGLHSEDQPLKALNPDSEKVINTFFSTLENNPTTEVKPNPETRLRPLH</sequence>
<keyword evidence="2" id="KW-1185">Reference proteome</keyword>
<dbReference type="EMBL" id="REGN01001223">
    <property type="protein sequence ID" value="RNA36163.1"/>
    <property type="molecule type" value="Genomic_DNA"/>
</dbReference>
<reference evidence="1 2" key="1">
    <citation type="journal article" date="2018" name="Sci. Rep.">
        <title>Genomic signatures of local adaptation to the degree of environmental predictability in rotifers.</title>
        <authorList>
            <person name="Franch-Gras L."/>
            <person name="Hahn C."/>
            <person name="Garcia-Roger E.M."/>
            <person name="Carmona M.J."/>
            <person name="Serra M."/>
            <person name="Gomez A."/>
        </authorList>
    </citation>
    <scope>NUCLEOTIDE SEQUENCE [LARGE SCALE GENOMIC DNA]</scope>
    <source>
        <strain evidence="1">HYR1</strain>
    </source>
</reference>
<protein>
    <submittedName>
        <fullName evidence="1">Uncharacterized protein</fullName>
    </submittedName>
</protein>